<keyword evidence="1" id="KW-0812">Transmembrane</keyword>
<gene>
    <name evidence="2" type="ORF">SAMN04490178_11111</name>
</gene>
<feature type="transmembrane region" description="Helical" evidence="1">
    <location>
        <begin position="94"/>
        <end position="115"/>
    </location>
</feature>
<dbReference type="Proteomes" id="UP000198847">
    <property type="component" value="Unassembled WGS sequence"/>
</dbReference>
<keyword evidence="1" id="KW-0472">Membrane</keyword>
<name>A0A1H8VCX2_9FIRM</name>
<feature type="transmembrane region" description="Helical" evidence="1">
    <location>
        <begin position="6"/>
        <end position="23"/>
    </location>
</feature>
<dbReference type="OrthoDB" id="1797032at2"/>
<feature type="transmembrane region" description="Helical" evidence="1">
    <location>
        <begin position="127"/>
        <end position="145"/>
    </location>
</feature>
<dbReference type="AlphaFoldDB" id="A0A1H8VCX2"/>
<accession>A0A1H8VCX2</accession>
<feature type="transmembrane region" description="Helical" evidence="1">
    <location>
        <begin position="30"/>
        <end position="52"/>
    </location>
</feature>
<dbReference type="EMBL" id="FODY01000011">
    <property type="protein sequence ID" value="SEP13123.1"/>
    <property type="molecule type" value="Genomic_DNA"/>
</dbReference>
<keyword evidence="3" id="KW-1185">Reference proteome</keyword>
<sequence>MDKSYIYLIFTAVAGIAFLFLVPKNQYKRCLLYGLVFGGIIDVLTIAAFVPINQIQFMNMGNFSVLGFIPIFVPITWTFDFAIFFYLMPRRKGFLALYVLTFTALSYVIGELMNAYDLFEYTGMPKYVAVLIFLAWYSFSAWFYLRDTQSTSVIQPVVSKPLKNEDDERE</sequence>
<organism evidence="2 3">
    <name type="scientific">Propionispora vibrioides</name>
    <dbReference type="NCBI Taxonomy" id="112903"/>
    <lineage>
        <taxon>Bacteria</taxon>
        <taxon>Bacillati</taxon>
        <taxon>Bacillota</taxon>
        <taxon>Negativicutes</taxon>
        <taxon>Selenomonadales</taxon>
        <taxon>Sporomusaceae</taxon>
        <taxon>Propionispora</taxon>
    </lineage>
</organism>
<reference evidence="2 3" key="1">
    <citation type="submission" date="2016-10" db="EMBL/GenBank/DDBJ databases">
        <authorList>
            <person name="de Groot N.N."/>
        </authorList>
    </citation>
    <scope>NUCLEOTIDE SEQUENCE [LARGE SCALE GENOMIC DNA]</scope>
    <source>
        <strain evidence="2 3">DSM 13305</strain>
    </source>
</reference>
<feature type="transmembrane region" description="Helical" evidence="1">
    <location>
        <begin position="64"/>
        <end position="87"/>
    </location>
</feature>
<proteinExistence type="predicted"/>
<evidence type="ECO:0000256" key="1">
    <source>
        <dbReference type="SAM" id="Phobius"/>
    </source>
</evidence>
<protein>
    <submittedName>
        <fullName evidence="2">Uncharacterized protein</fullName>
    </submittedName>
</protein>
<evidence type="ECO:0000313" key="3">
    <source>
        <dbReference type="Proteomes" id="UP000198847"/>
    </source>
</evidence>
<dbReference type="RefSeq" id="WP_091746707.1">
    <property type="nucleotide sequence ID" value="NZ_FODY01000011.1"/>
</dbReference>
<evidence type="ECO:0000313" key="2">
    <source>
        <dbReference type="EMBL" id="SEP13123.1"/>
    </source>
</evidence>
<keyword evidence="1" id="KW-1133">Transmembrane helix</keyword>